<protein>
    <submittedName>
        <fullName evidence="10">Outer membrane protein TolC</fullName>
    </submittedName>
</protein>
<dbReference type="InterPro" id="IPR051906">
    <property type="entry name" value="TolC-like"/>
</dbReference>
<sequence length="450" mass="48569">MTKVNLPSTLSLSTLALSIRAARTTLIAAPLLFASAAQAVDLQEVYEQAREYDAEYSASQYDLEAARERIPLARSTFRPQLTFGGEAGISTLADDGEGPYNETALSLSLSQTLFNRSGSKLLDQAELNVMQAEAQYAALGQTLILRVATAYFDVLRADANVEFSQSELEAISRQLEQAERRFDVGLVPITDVRSAQAQYDLAVAQEIAAANQLSTAQEALVLISGQTPETLAPLAEDSPLLPPDPANIDAWVDMAVDQNLELVIARLSDDSSQMQVDIERAERYPTLDLVGSAASSTTDQINRSDADVAEIKLQLVFPILTGGLVNAQVAQARALSLSSGEQLLAQQRATIQQTRDGYRGVQASISLVKAFRQALESTQKSAEATEAGFRAGTRTSVEVLQALRDTFSARSDYAGARYDYIINSLNLKAAAGTLSEDDIYSINLFLGEVE</sequence>
<dbReference type="GO" id="GO:0009279">
    <property type="term" value="C:cell outer membrane"/>
    <property type="evidence" value="ECO:0007669"/>
    <property type="project" value="UniProtKB-SubCell"/>
</dbReference>
<dbReference type="NCBIfam" id="TIGR01844">
    <property type="entry name" value="type_I_sec_TolC"/>
    <property type="match status" value="1"/>
</dbReference>
<dbReference type="AlphaFoldDB" id="A0A2Z2NJC0"/>
<dbReference type="Proteomes" id="UP000250079">
    <property type="component" value="Chromosome"/>
</dbReference>
<accession>A0A2Z2NJC0</accession>
<reference evidence="10 11" key="1">
    <citation type="submission" date="2016-12" db="EMBL/GenBank/DDBJ databases">
        <authorList>
            <person name="Song W.-J."/>
            <person name="Kurnit D.M."/>
        </authorList>
    </citation>
    <scope>NUCLEOTIDE SEQUENCE [LARGE SCALE GENOMIC DNA]</scope>
    <source>
        <strain evidence="10 11">IMCC3135</strain>
    </source>
</reference>
<dbReference type="KEGG" id="gai:IMCC3135_06875"/>
<dbReference type="GO" id="GO:1990281">
    <property type="term" value="C:efflux pump complex"/>
    <property type="evidence" value="ECO:0007669"/>
    <property type="project" value="TreeGrafter"/>
</dbReference>
<comment type="similarity">
    <text evidence="2">Belongs to the outer membrane factor (OMF) (TC 1.B.17) family.</text>
</comment>
<evidence type="ECO:0000256" key="7">
    <source>
        <dbReference type="ARBA" id="ARBA00023237"/>
    </source>
</evidence>
<keyword evidence="9" id="KW-0732">Signal</keyword>
<keyword evidence="5" id="KW-0812">Transmembrane</keyword>
<feature type="coiled-coil region" evidence="8">
    <location>
        <begin position="122"/>
        <end position="181"/>
    </location>
</feature>
<dbReference type="PANTHER" id="PTHR30026:SF20">
    <property type="entry name" value="OUTER MEMBRANE PROTEIN TOLC"/>
    <property type="match status" value="1"/>
</dbReference>
<name>A0A2Z2NJC0_9GAMM</name>
<keyword evidence="7" id="KW-0998">Cell outer membrane</keyword>
<evidence type="ECO:0000256" key="8">
    <source>
        <dbReference type="SAM" id="Coils"/>
    </source>
</evidence>
<evidence type="ECO:0000256" key="9">
    <source>
        <dbReference type="SAM" id="SignalP"/>
    </source>
</evidence>
<evidence type="ECO:0000256" key="2">
    <source>
        <dbReference type="ARBA" id="ARBA00007613"/>
    </source>
</evidence>
<evidence type="ECO:0000256" key="6">
    <source>
        <dbReference type="ARBA" id="ARBA00023136"/>
    </source>
</evidence>
<keyword evidence="8" id="KW-0175">Coiled coil</keyword>
<organism evidence="10 11">
    <name type="scientific">Granulosicoccus antarcticus IMCC3135</name>
    <dbReference type="NCBI Taxonomy" id="1192854"/>
    <lineage>
        <taxon>Bacteria</taxon>
        <taxon>Pseudomonadati</taxon>
        <taxon>Pseudomonadota</taxon>
        <taxon>Gammaproteobacteria</taxon>
        <taxon>Chromatiales</taxon>
        <taxon>Granulosicoccaceae</taxon>
        <taxon>Granulosicoccus</taxon>
    </lineage>
</organism>
<evidence type="ECO:0000256" key="5">
    <source>
        <dbReference type="ARBA" id="ARBA00022692"/>
    </source>
</evidence>
<feature type="signal peptide" evidence="9">
    <location>
        <begin position="1"/>
        <end position="39"/>
    </location>
</feature>
<dbReference type="InterPro" id="IPR010130">
    <property type="entry name" value="T1SS_OMP_TolC"/>
</dbReference>
<dbReference type="Gene3D" id="1.20.1600.10">
    <property type="entry name" value="Outer membrane efflux proteins (OEP)"/>
    <property type="match status" value="1"/>
</dbReference>
<dbReference type="RefSeq" id="WP_088916918.1">
    <property type="nucleotide sequence ID" value="NZ_CP018632.1"/>
</dbReference>
<dbReference type="InterPro" id="IPR003423">
    <property type="entry name" value="OMP_efflux"/>
</dbReference>
<dbReference type="OrthoDB" id="9813458at2"/>
<keyword evidence="3" id="KW-0813">Transport</keyword>
<evidence type="ECO:0000313" key="10">
    <source>
        <dbReference type="EMBL" id="ASJ71482.1"/>
    </source>
</evidence>
<comment type="subcellular location">
    <subcellularLocation>
        <location evidence="1">Cell outer membrane</location>
    </subcellularLocation>
</comment>
<evidence type="ECO:0000313" key="11">
    <source>
        <dbReference type="Proteomes" id="UP000250079"/>
    </source>
</evidence>
<evidence type="ECO:0000256" key="3">
    <source>
        <dbReference type="ARBA" id="ARBA00022448"/>
    </source>
</evidence>
<dbReference type="Pfam" id="PF02321">
    <property type="entry name" value="OEP"/>
    <property type="match status" value="2"/>
</dbReference>
<dbReference type="SUPFAM" id="SSF56954">
    <property type="entry name" value="Outer membrane efflux proteins (OEP)"/>
    <property type="match status" value="1"/>
</dbReference>
<dbReference type="EMBL" id="CP018632">
    <property type="protein sequence ID" value="ASJ71482.1"/>
    <property type="molecule type" value="Genomic_DNA"/>
</dbReference>
<evidence type="ECO:0000256" key="4">
    <source>
        <dbReference type="ARBA" id="ARBA00022452"/>
    </source>
</evidence>
<dbReference type="GO" id="GO:0015562">
    <property type="term" value="F:efflux transmembrane transporter activity"/>
    <property type="evidence" value="ECO:0007669"/>
    <property type="project" value="InterPro"/>
</dbReference>
<proteinExistence type="inferred from homology"/>
<keyword evidence="6" id="KW-0472">Membrane</keyword>
<evidence type="ECO:0000256" key="1">
    <source>
        <dbReference type="ARBA" id="ARBA00004442"/>
    </source>
</evidence>
<keyword evidence="11" id="KW-1185">Reference proteome</keyword>
<feature type="chain" id="PRO_5016317958" evidence="9">
    <location>
        <begin position="40"/>
        <end position="450"/>
    </location>
</feature>
<dbReference type="GO" id="GO:0015288">
    <property type="term" value="F:porin activity"/>
    <property type="evidence" value="ECO:0007669"/>
    <property type="project" value="TreeGrafter"/>
</dbReference>
<gene>
    <name evidence="10" type="primary">tolC_1</name>
    <name evidence="10" type="ORF">IMCC3135_06875</name>
</gene>
<keyword evidence="4" id="KW-1134">Transmembrane beta strand</keyword>
<dbReference type="PANTHER" id="PTHR30026">
    <property type="entry name" value="OUTER MEMBRANE PROTEIN TOLC"/>
    <property type="match status" value="1"/>
</dbReference>